<keyword evidence="2" id="KW-0812">Transmembrane</keyword>
<reference evidence="3" key="1">
    <citation type="submission" date="2022-08" db="EMBL/GenBank/DDBJ databases">
        <authorList>
            <person name="Gutierrez-Valencia J."/>
        </authorList>
    </citation>
    <scope>NUCLEOTIDE SEQUENCE</scope>
</reference>
<evidence type="ECO:0000313" key="4">
    <source>
        <dbReference type="Proteomes" id="UP001154282"/>
    </source>
</evidence>
<feature type="region of interest" description="Disordered" evidence="1">
    <location>
        <begin position="1"/>
        <end position="25"/>
    </location>
</feature>
<evidence type="ECO:0000313" key="3">
    <source>
        <dbReference type="EMBL" id="CAI0464362.1"/>
    </source>
</evidence>
<protein>
    <submittedName>
        <fullName evidence="3">Uncharacterized protein</fullName>
    </submittedName>
</protein>
<organism evidence="3 4">
    <name type="scientific">Linum tenue</name>
    <dbReference type="NCBI Taxonomy" id="586396"/>
    <lineage>
        <taxon>Eukaryota</taxon>
        <taxon>Viridiplantae</taxon>
        <taxon>Streptophyta</taxon>
        <taxon>Embryophyta</taxon>
        <taxon>Tracheophyta</taxon>
        <taxon>Spermatophyta</taxon>
        <taxon>Magnoliopsida</taxon>
        <taxon>eudicotyledons</taxon>
        <taxon>Gunneridae</taxon>
        <taxon>Pentapetalae</taxon>
        <taxon>rosids</taxon>
        <taxon>fabids</taxon>
        <taxon>Malpighiales</taxon>
        <taxon>Linaceae</taxon>
        <taxon>Linum</taxon>
    </lineage>
</organism>
<keyword evidence="2" id="KW-1133">Transmembrane helix</keyword>
<name>A0AAV0NZS5_9ROSI</name>
<evidence type="ECO:0000256" key="2">
    <source>
        <dbReference type="SAM" id="Phobius"/>
    </source>
</evidence>
<proteinExistence type="predicted"/>
<evidence type="ECO:0000256" key="1">
    <source>
        <dbReference type="SAM" id="MobiDB-lite"/>
    </source>
</evidence>
<gene>
    <name evidence="3" type="ORF">LITE_LOCUS36158</name>
</gene>
<sequence>MGGEDANGKKSDSRQPPGSSYPEKKDGMKLWGILIFGVIGATATTFAVSQLRRTVDWFYVQVSSCFNPLVFSCYSDSRFNFKTAWNGY</sequence>
<dbReference type="Proteomes" id="UP001154282">
    <property type="component" value="Unassembled WGS sequence"/>
</dbReference>
<dbReference type="PANTHER" id="PTHR45000:SF5">
    <property type="entry name" value="CHAPERONE DNAJ-DOMAIN SUPERFAMILY PROTEIN"/>
    <property type="match status" value="1"/>
</dbReference>
<dbReference type="AlphaFoldDB" id="A0AAV0NZS5"/>
<accession>A0AAV0NZS5</accession>
<dbReference type="EMBL" id="CAMGYJ010000008">
    <property type="protein sequence ID" value="CAI0464362.1"/>
    <property type="molecule type" value="Genomic_DNA"/>
</dbReference>
<comment type="caution">
    <text evidence="3">The sequence shown here is derived from an EMBL/GenBank/DDBJ whole genome shotgun (WGS) entry which is preliminary data.</text>
</comment>
<dbReference type="PANTHER" id="PTHR45000">
    <property type="entry name" value="CHAPERONE DNAJ-DOMAIN SUPERFAMILY PROTEIN"/>
    <property type="match status" value="1"/>
</dbReference>
<keyword evidence="2" id="KW-0472">Membrane</keyword>
<feature type="transmembrane region" description="Helical" evidence="2">
    <location>
        <begin position="30"/>
        <end position="48"/>
    </location>
</feature>
<keyword evidence="4" id="KW-1185">Reference proteome</keyword>
<feature type="compositionally biased region" description="Basic and acidic residues" evidence="1">
    <location>
        <begin position="1"/>
        <end position="13"/>
    </location>
</feature>